<dbReference type="AlphaFoldDB" id="A0A833ND70"/>
<evidence type="ECO:0000313" key="2">
    <source>
        <dbReference type="Proteomes" id="UP000469950"/>
    </source>
</evidence>
<sequence>MLTRQEVRGHIRFPKTVRSVVFKPSSKSRGMPKFLQLKSRRVEHTDLMDAGGDYRVLFLWRDGPYFEKRKFSAWLFLSRGEDLLPVARMDYHPSHKGFHLHLNCEDDRDLTNRALPGSKELSFGRNRRLDPKLEIDRINLIEQALKCFRISLPSEQGGLF</sequence>
<organism evidence="1 2">
    <name type="scientific">Marinobacter nauticus</name>
    <name type="common">Marinobacter hydrocarbonoclasticus</name>
    <name type="synonym">Marinobacter aquaeolei</name>
    <dbReference type="NCBI Taxonomy" id="2743"/>
    <lineage>
        <taxon>Bacteria</taxon>
        <taxon>Pseudomonadati</taxon>
        <taxon>Pseudomonadota</taxon>
        <taxon>Gammaproteobacteria</taxon>
        <taxon>Pseudomonadales</taxon>
        <taxon>Marinobacteraceae</taxon>
        <taxon>Marinobacter</taxon>
    </lineage>
</organism>
<comment type="caution">
    <text evidence="1">The sequence shown here is derived from an EMBL/GenBank/DDBJ whole genome shotgun (WGS) entry which is preliminary data.</text>
</comment>
<reference evidence="1 2" key="1">
    <citation type="submission" date="2019-10" db="EMBL/GenBank/DDBJ databases">
        <title>Draft genome sequence of Marinobacter hydrocarbonoclasticus NCT7M from the microbiome of the marine copepod.</title>
        <authorList>
            <person name="Nuttall R."/>
            <person name="Sharma G."/>
            <person name="Moisander P."/>
        </authorList>
    </citation>
    <scope>NUCLEOTIDE SEQUENCE [LARGE SCALE GENOMIC DNA]</scope>
    <source>
        <strain evidence="1 2">NCT7M</strain>
    </source>
</reference>
<protein>
    <submittedName>
        <fullName evidence="1">Uncharacterized protein</fullName>
    </submittedName>
</protein>
<proteinExistence type="predicted"/>
<accession>A0A833ND70</accession>
<name>A0A833ND70_MARNT</name>
<gene>
    <name evidence="1" type="ORF">F6453_2351</name>
</gene>
<dbReference type="EMBL" id="WBMP01000009">
    <property type="protein sequence ID" value="KAE8545379.1"/>
    <property type="molecule type" value="Genomic_DNA"/>
</dbReference>
<dbReference type="Proteomes" id="UP000469950">
    <property type="component" value="Unassembled WGS sequence"/>
</dbReference>
<evidence type="ECO:0000313" key="1">
    <source>
        <dbReference type="EMBL" id="KAE8545379.1"/>
    </source>
</evidence>